<evidence type="ECO:0000256" key="6">
    <source>
        <dbReference type="SAM" id="MobiDB-lite"/>
    </source>
</evidence>
<dbReference type="GO" id="GO:0003677">
    <property type="term" value="F:DNA binding"/>
    <property type="evidence" value="ECO:0007669"/>
    <property type="project" value="UniProtKB-KW"/>
</dbReference>
<evidence type="ECO:0000256" key="4">
    <source>
        <dbReference type="ARBA" id="ARBA00023125"/>
    </source>
</evidence>
<feature type="domain" description="RNA polymerase sigma-70 region 2" evidence="7">
    <location>
        <begin position="26"/>
        <end position="90"/>
    </location>
</feature>
<dbReference type="Gene3D" id="1.10.10.10">
    <property type="entry name" value="Winged helix-like DNA-binding domain superfamily/Winged helix DNA-binding domain"/>
    <property type="match status" value="1"/>
</dbReference>
<keyword evidence="4" id="KW-0238">DNA-binding</keyword>
<protein>
    <submittedName>
        <fullName evidence="9">RNA polymerase sigma-70 factor, ECF subfamily</fullName>
    </submittedName>
</protein>
<feature type="region of interest" description="Disordered" evidence="6">
    <location>
        <begin position="170"/>
        <end position="194"/>
    </location>
</feature>
<dbReference type="OrthoDB" id="4184921at2"/>
<dbReference type="InterPro" id="IPR014284">
    <property type="entry name" value="RNA_pol_sigma-70_dom"/>
</dbReference>
<evidence type="ECO:0000256" key="5">
    <source>
        <dbReference type="ARBA" id="ARBA00023163"/>
    </source>
</evidence>
<dbReference type="Proteomes" id="UP000199039">
    <property type="component" value="Unassembled WGS sequence"/>
</dbReference>
<accession>A0A1G6HRH2</accession>
<keyword evidence="3" id="KW-0731">Sigma factor</keyword>
<dbReference type="InterPro" id="IPR013249">
    <property type="entry name" value="RNA_pol_sigma70_r4_t2"/>
</dbReference>
<dbReference type="GO" id="GO:0006352">
    <property type="term" value="P:DNA-templated transcription initiation"/>
    <property type="evidence" value="ECO:0007669"/>
    <property type="project" value="InterPro"/>
</dbReference>
<dbReference type="PANTHER" id="PTHR43133">
    <property type="entry name" value="RNA POLYMERASE ECF-TYPE SIGMA FACTO"/>
    <property type="match status" value="1"/>
</dbReference>
<dbReference type="InterPro" id="IPR036388">
    <property type="entry name" value="WH-like_DNA-bd_sf"/>
</dbReference>
<evidence type="ECO:0000313" key="9">
    <source>
        <dbReference type="EMBL" id="SDB96465.1"/>
    </source>
</evidence>
<sequence>MTLTGPTGPSGPPSGPVRDDAWFDALFRDHARSVFRFVVRRAARDDADDLTAEVFTTAWRRREDVPEGFELAWLYRTAGFTVANHHRKTRPVLVETLPEAGDPTSPELLVLADLEVREAFARLGERDQQILLLAAWEGLQGEALASVLEISRSGADAALSRARSRLRQAWDDSAAATVPGEPAARSTDATTQTR</sequence>
<dbReference type="SUPFAM" id="SSF88659">
    <property type="entry name" value="Sigma3 and sigma4 domains of RNA polymerase sigma factors"/>
    <property type="match status" value="1"/>
</dbReference>
<reference evidence="9 10" key="1">
    <citation type="submission" date="2016-09" db="EMBL/GenBank/DDBJ databases">
        <authorList>
            <person name="Capua I."/>
            <person name="De Benedictis P."/>
            <person name="Joannis T."/>
            <person name="Lombin L.H."/>
            <person name="Cattoli G."/>
        </authorList>
    </citation>
    <scope>NUCLEOTIDE SEQUENCE [LARGE SCALE GENOMIC DNA]</scope>
    <source>
        <strain evidence="9 10">ISLP-3</strain>
    </source>
</reference>
<dbReference type="RefSeq" id="WP_093181439.1">
    <property type="nucleotide sequence ID" value="NZ_FMYH01000001.1"/>
</dbReference>
<evidence type="ECO:0000256" key="3">
    <source>
        <dbReference type="ARBA" id="ARBA00023082"/>
    </source>
</evidence>
<name>A0A1G6HRH2_9MICO</name>
<proteinExistence type="inferred from homology"/>
<dbReference type="GO" id="GO:0016987">
    <property type="term" value="F:sigma factor activity"/>
    <property type="evidence" value="ECO:0007669"/>
    <property type="project" value="UniProtKB-KW"/>
</dbReference>
<evidence type="ECO:0000259" key="7">
    <source>
        <dbReference type="Pfam" id="PF04542"/>
    </source>
</evidence>
<gene>
    <name evidence="9" type="ORF">SAMN05216410_1174</name>
</gene>
<dbReference type="PANTHER" id="PTHR43133:SF8">
    <property type="entry name" value="RNA POLYMERASE SIGMA FACTOR HI_1459-RELATED"/>
    <property type="match status" value="1"/>
</dbReference>
<keyword evidence="2" id="KW-0805">Transcription regulation</keyword>
<dbReference type="EMBL" id="FMYH01000001">
    <property type="protein sequence ID" value="SDB96465.1"/>
    <property type="molecule type" value="Genomic_DNA"/>
</dbReference>
<dbReference type="InterPro" id="IPR013324">
    <property type="entry name" value="RNA_pol_sigma_r3/r4-like"/>
</dbReference>
<dbReference type="InterPro" id="IPR007627">
    <property type="entry name" value="RNA_pol_sigma70_r2"/>
</dbReference>
<evidence type="ECO:0000313" key="10">
    <source>
        <dbReference type="Proteomes" id="UP000199039"/>
    </source>
</evidence>
<comment type="similarity">
    <text evidence="1">Belongs to the sigma-70 factor family. ECF subfamily.</text>
</comment>
<evidence type="ECO:0000259" key="8">
    <source>
        <dbReference type="Pfam" id="PF08281"/>
    </source>
</evidence>
<keyword evidence="10" id="KW-1185">Reference proteome</keyword>
<dbReference type="Pfam" id="PF04542">
    <property type="entry name" value="Sigma70_r2"/>
    <property type="match status" value="1"/>
</dbReference>
<dbReference type="AlphaFoldDB" id="A0A1G6HRH2"/>
<evidence type="ECO:0000256" key="2">
    <source>
        <dbReference type="ARBA" id="ARBA00023015"/>
    </source>
</evidence>
<organism evidence="9 10">
    <name type="scientific">Sanguibacter gelidistatuariae</name>
    <dbReference type="NCBI Taxonomy" id="1814289"/>
    <lineage>
        <taxon>Bacteria</taxon>
        <taxon>Bacillati</taxon>
        <taxon>Actinomycetota</taxon>
        <taxon>Actinomycetes</taxon>
        <taxon>Micrococcales</taxon>
        <taxon>Sanguibacteraceae</taxon>
        <taxon>Sanguibacter</taxon>
    </lineage>
</organism>
<dbReference type="STRING" id="1814289.SAMN05216410_1174"/>
<dbReference type="InterPro" id="IPR013325">
    <property type="entry name" value="RNA_pol_sigma_r2"/>
</dbReference>
<dbReference type="Gene3D" id="1.10.1740.10">
    <property type="match status" value="1"/>
</dbReference>
<evidence type="ECO:0000256" key="1">
    <source>
        <dbReference type="ARBA" id="ARBA00010641"/>
    </source>
</evidence>
<dbReference type="SUPFAM" id="SSF88946">
    <property type="entry name" value="Sigma2 domain of RNA polymerase sigma factors"/>
    <property type="match status" value="1"/>
</dbReference>
<dbReference type="NCBIfam" id="TIGR02937">
    <property type="entry name" value="sigma70-ECF"/>
    <property type="match status" value="1"/>
</dbReference>
<keyword evidence="5" id="KW-0804">Transcription</keyword>
<dbReference type="Pfam" id="PF08281">
    <property type="entry name" value="Sigma70_r4_2"/>
    <property type="match status" value="1"/>
</dbReference>
<dbReference type="InterPro" id="IPR039425">
    <property type="entry name" value="RNA_pol_sigma-70-like"/>
</dbReference>
<feature type="domain" description="RNA polymerase sigma factor 70 region 4 type 2" evidence="8">
    <location>
        <begin position="115"/>
        <end position="166"/>
    </location>
</feature>